<keyword evidence="3 7" id="KW-0812">Transmembrane</keyword>
<feature type="domain" description="Major facilitator superfamily (MFS) profile" evidence="8">
    <location>
        <begin position="237"/>
        <end position="683"/>
    </location>
</feature>
<dbReference type="EMBL" id="JBBWUH010000017">
    <property type="protein sequence ID" value="KAK8151515.1"/>
    <property type="molecule type" value="Genomic_DNA"/>
</dbReference>
<feature type="region of interest" description="Disordered" evidence="6">
    <location>
        <begin position="116"/>
        <end position="141"/>
    </location>
</feature>
<evidence type="ECO:0000259" key="8">
    <source>
        <dbReference type="PROSITE" id="PS50850"/>
    </source>
</evidence>
<dbReference type="InterPro" id="IPR036259">
    <property type="entry name" value="MFS_trans_sf"/>
</dbReference>
<accession>A0ABR1XF22</accession>
<dbReference type="SUPFAM" id="SSF103473">
    <property type="entry name" value="MFS general substrate transporter"/>
    <property type="match status" value="1"/>
</dbReference>
<feature type="compositionally biased region" description="Polar residues" evidence="6">
    <location>
        <begin position="21"/>
        <end position="37"/>
    </location>
</feature>
<dbReference type="Gene3D" id="1.20.1250.20">
    <property type="entry name" value="MFS general substrate transporter like domains"/>
    <property type="match status" value="2"/>
</dbReference>
<evidence type="ECO:0000313" key="9">
    <source>
        <dbReference type="EMBL" id="KAK8151515.1"/>
    </source>
</evidence>
<evidence type="ECO:0000256" key="2">
    <source>
        <dbReference type="ARBA" id="ARBA00022448"/>
    </source>
</evidence>
<evidence type="ECO:0000256" key="1">
    <source>
        <dbReference type="ARBA" id="ARBA00004141"/>
    </source>
</evidence>
<proteinExistence type="predicted"/>
<dbReference type="Pfam" id="PF07690">
    <property type="entry name" value="MFS_1"/>
    <property type="match status" value="1"/>
</dbReference>
<dbReference type="InterPro" id="IPR011701">
    <property type="entry name" value="MFS"/>
</dbReference>
<feature type="region of interest" description="Disordered" evidence="6">
    <location>
        <begin position="1"/>
        <end position="51"/>
    </location>
</feature>
<gene>
    <name evidence="9" type="ORF">IWX90DRAFT_446465</name>
</gene>
<dbReference type="InterPro" id="IPR020846">
    <property type="entry name" value="MFS_dom"/>
</dbReference>
<feature type="compositionally biased region" description="Basic and acidic residues" evidence="6">
    <location>
        <begin position="42"/>
        <end position="51"/>
    </location>
</feature>
<feature type="transmembrane region" description="Helical" evidence="7">
    <location>
        <begin position="396"/>
        <end position="418"/>
    </location>
</feature>
<feature type="transmembrane region" description="Helical" evidence="7">
    <location>
        <begin position="633"/>
        <end position="656"/>
    </location>
</feature>
<dbReference type="PROSITE" id="PS50850">
    <property type="entry name" value="MFS"/>
    <property type="match status" value="1"/>
</dbReference>
<feature type="transmembrane region" description="Helical" evidence="7">
    <location>
        <begin position="601"/>
        <end position="621"/>
    </location>
</feature>
<name>A0ABR1XF22_9PEZI</name>
<comment type="caution">
    <text evidence="9">The sequence shown here is derived from an EMBL/GenBank/DDBJ whole genome shotgun (WGS) entry which is preliminary data.</text>
</comment>
<evidence type="ECO:0000256" key="7">
    <source>
        <dbReference type="SAM" id="Phobius"/>
    </source>
</evidence>
<organism evidence="9 10">
    <name type="scientific">Phyllosticta citrichinensis</name>
    <dbReference type="NCBI Taxonomy" id="1130410"/>
    <lineage>
        <taxon>Eukaryota</taxon>
        <taxon>Fungi</taxon>
        <taxon>Dikarya</taxon>
        <taxon>Ascomycota</taxon>
        <taxon>Pezizomycotina</taxon>
        <taxon>Dothideomycetes</taxon>
        <taxon>Dothideomycetes incertae sedis</taxon>
        <taxon>Botryosphaeriales</taxon>
        <taxon>Phyllostictaceae</taxon>
        <taxon>Phyllosticta</taxon>
    </lineage>
</organism>
<reference evidence="9 10" key="1">
    <citation type="journal article" date="2022" name="G3 (Bethesda)">
        <title>Enemy or ally: a genomic approach to elucidate the lifestyle of Phyllosticta citrichinaensis.</title>
        <authorList>
            <person name="Buijs V.A."/>
            <person name="Groenewald J.Z."/>
            <person name="Haridas S."/>
            <person name="LaButti K.M."/>
            <person name="Lipzen A."/>
            <person name="Martin F.M."/>
            <person name="Barry K."/>
            <person name="Grigoriev I.V."/>
            <person name="Crous P.W."/>
            <person name="Seidl M.F."/>
        </authorList>
    </citation>
    <scope>NUCLEOTIDE SEQUENCE [LARGE SCALE GENOMIC DNA]</scope>
    <source>
        <strain evidence="9 10">CBS 129764</strain>
    </source>
</reference>
<sequence>MYQDKPQHATRARGPPPASMHSRTTTYPHLRSSQSNPHRTKRTADDDRQTDREKACKAWLLDRCRCPAHSSPGKGSGDLSCSCRDSGVGGRFIHASHLEVAASYRLRAREPNCTKQWGAQAPRASRSQQHPRTRAATGGWAESSTRGGFCVRGLPNMSAIKAVAGEVAIMLQPWSSLLPSSSFNKEPSYARLADESYVENVAVEGFASSSPGDEAYLAVDWSADEEKRVLRKLDLIVLPLLVTGFYALQLDRGNIGNALTDYFLEDVGITQFQYNVGQQLLSVGIVLLEIPSNIILYRIGPQRWIGGQMMAWGLVATFQAFQKGYGAYLSTRLLLGLCEAGFIPASLYTISIFYKKEETSKRFSIFFLGNLTAVATTGLISYGILHMRGVANLAGWQWLFLIEGMFTIVISVLFVLFFPQSPLRPTSILGLQYFTDREAEILHRRIIVDDPRKLAKKKWINWSELGSALANWRMYPHLLLTLTAVAPNSTMTSYAPKLVQSFGYERLTANALVSVGGWISLVLNVGLGWCSDRTGVRGPWVAGGVALFWVFTIGNRVLAGSSEENARYALLTMALATQLFYHPVNGSWMALNARSASERSITMALFIMAANASGIIGSQLFQSSDGPNYIKGWTAIVALTSAGLFFAVWTNVQYWWLNSRIEREEREEGLVGGSDVVKHRYFT</sequence>
<protein>
    <submittedName>
        <fullName evidence="9">Major facilitator superfamily domain-containing protein</fullName>
    </submittedName>
</protein>
<comment type="subcellular location">
    <subcellularLocation>
        <location evidence="1">Membrane</location>
        <topology evidence="1">Multi-pass membrane protein</topology>
    </subcellularLocation>
</comment>
<feature type="transmembrane region" description="Helical" evidence="7">
    <location>
        <begin position="365"/>
        <end position="384"/>
    </location>
</feature>
<keyword evidence="4 7" id="KW-1133">Transmembrane helix</keyword>
<evidence type="ECO:0000256" key="6">
    <source>
        <dbReference type="SAM" id="MobiDB-lite"/>
    </source>
</evidence>
<keyword evidence="2" id="KW-0813">Transport</keyword>
<keyword evidence="5 7" id="KW-0472">Membrane</keyword>
<dbReference type="PANTHER" id="PTHR43791:SF32">
    <property type="entry name" value="MAJOR FACILITATOR SUPERFAMILY (MFS) PROFILE DOMAIN-CONTAINING PROTEIN"/>
    <property type="match status" value="1"/>
</dbReference>
<feature type="transmembrane region" description="Helical" evidence="7">
    <location>
        <begin position="507"/>
        <end position="527"/>
    </location>
</feature>
<feature type="transmembrane region" description="Helical" evidence="7">
    <location>
        <begin position="333"/>
        <end position="353"/>
    </location>
</feature>
<evidence type="ECO:0000256" key="3">
    <source>
        <dbReference type="ARBA" id="ARBA00022692"/>
    </source>
</evidence>
<evidence type="ECO:0000256" key="5">
    <source>
        <dbReference type="ARBA" id="ARBA00023136"/>
    </source>
</evidence>
<dbReference type="PANTHER" id="PTHR43791">
    <property type="entry name" value="PERMEASE-RELATED"/>
    <property type="match status" value="1"/>
</dbReference>
<keyword evidence="10" id="KW-1185">Reference proteome</keyword>
<evidence type="ECO:0000256" key="4">
    <source>
        <dbReference type="ARBA" id="ARBA00022989"/>
    </source>
</evidence>
<dbReference type="Proteomes" id="UP001456524">
    <property type="component" value="Unassembled WGS sequence"/>
</dbReference>
<evidence type="ECO:0000313" key="10">
    <source>
        <dbReference type="Proteomes" id="UP001456524"/>
    </source>
</evidence>
<feature type="transmembrane region" description="Helical" evidence="7">
    <location>
        <begin position="539"/>
        <end position="558"/>
    </location>
</feature>